<dbReference type="InterPro" id="IPR031475">
    <property type="entry name" value="NBD_C"/>
</dbReference>
<dbReference type="Gene3D" id="3.40.50.10840">
    <property type="entry name" value="Putative sugar-binding, N-terminal domain"/>
    <property type="match status" value="1"/>
</dbReference>
<evidence type="ECO:0000259" key="7">
    <source>
        <dbReference type="Pfam" id="PF07005"/>
    </source>
</evidence>
<dbReference type="GO" id="GO:0016301">
    <property type="term" value="F:kinase activity"/>
    <property type="evidence" value="ECO:0007669"/>
    <property type="project" value="UniProtKB-KW"/>
</dbReference>
<dbReference type="InterPro" id="IPR037051">
    <property type="entry name" value="4-carb_acid_sugar_kinase_N_sf"/>
</dbReference>
<comment type="similarity">
    <text evidence="1">Belongs to the four-carbon acid sugar kinase family.</text>
</comment>
<dbReference type="Pfam" id="PF07005">
    <property type="entry name" value="SBD_N"/>
    <property type="match status" value="1"/>
</dbReference>
<dbReference type="EMBL" id="JACCGK010000025">
    <property type="protein sequence ID" value="NYT74999.1"/>
    <property type="molecule type" value="Genomic_DNA"/>
</dbReference>
<dbReference type="RefSeq" id="WP_180095819.1">
    <property type="nucleotide sequence ID" value="NZ_JACCGK010000025.1"/>
</dbReference>
<evidence type="ECO:0000256" key="3">
    <source>
        <dbReference type="ARBA" id="ARBA00022741"/>
    </source>
</evidence>
<dbReference type="Gene3D" id="3.40.980.20">
    <property type="entry name" value="Four-carbon acid sugar kinase, nucleotide binding domain"/>
    <property type="match status" value="1"/>
</dbReference>
<keyword evidence="10" id="KW-1185">Reference proteome</keyword>
<name>A0A7Z0NB51_9GAMM</name>
<dbReference type="Pfam" id="PF17042">
    <property type="entry name" value="NBD_C"/>
    <property type="match status" value="1"/>
</dbReference>
<evidence type="ECO:0000256" key="6">
    <source>
        <dbReference type="ARBA" id="ARBA00023277"/>
    </source>
</evidence>
<keyword evidence="5" id="KW-0067">ATP-binding</keyword>
<gene>
    <name evidence="9" type="ORF">HZU72_21675</name>
</gene>
<dbReference type="InterPro" id="IPR042213">
    <property type="entry name" value="NBD_C_sf"/>
</dbReference>
<comment type="caution">
    <text evidence="9">The sequence shown here is derived from an EMBL/GenBank/DDBJ whole genome shotgun (WGS) entry which is preliminary data.</text>
</comment>
<feature type="domain" description="Four-carbon acid sugar kinase nucleotide binding" evidence="8">
    <location>
        <begin position="259"/>
        <end position="412"/>
    </location>
</feature>
<sequence length="433" mass="46189">MPNIANKASPSNSGGTYCKLLILADDLTGTADSAVGCATAGLSTQVNLSPQPGLTADVIAIDMNSRDYPSQEAARCITECLQQWRGSYSHLYKKVDSTLRGNIAAELSALIPLAGMAIVAPAFPATGRTTLNGRQYLNDQPVEACEVWINEGLTGRADLMMMLKIEGLSTALMTLDQLHRSAEAVRDTLVHWQQAGIQAVICDALTDKDLMHLAQASASIEHVFWAGSGGLSQHLPEALGLTAGTSAPDILSVAQGPTLIVVGSMNSTSHAQADALLAGDSEIVSIDIEVDQLREPVSLPSLRALRERIQRVLADGRDLLVRLIRSGEFNDTEGPQLSQQLGQLLAPALPLVVRLVATGGATARAILISADITHLRLLDSPHTGMARLCTLHNGHRLEVVTKAGGFGNRDALLRVWQSERSKFRSTDYPRTSS</sequence>
<keyword evidence="4 9" id="KW-0418">Kinase</keyword>
<dbReference type="InterPro" id="IPR010737">
    <property type="entry name" value="4-carb_acid_sugar_kinase_N"/>
</dbReference>
<keyword evidence="3" id="KW-0547">Nucleotide-binding</keyword>
<evidence type="ECO:0000313" key="10">
    <source>
        <dbReference type="Proteomes" id="UP000520876"/>
    </source>
</evidence>
<accession>A0A7Z0NB51</accession>
<evidence type="ECO:0000256" key="5">
    <source>
        <dbReference type="ARBA" id="ARBA00022840"/>
    </source>
</evidence>
<feature type="domain" description="Four-carbon acid sugar kinase N-terminal" evidence="7">
    <location>
        <begin position="20"/>
        <end position="235"/>
    </location>
</feature>
<evidence type="ECO:0000259" key="8">
    <source>
        <dbReference type="Pfam" id="PF17042"/>
    </source>
</evidence>
<reference evidence="9 10" key="1">
    <citation type="submission" date="2020-07" db="EMBL/GenBank/DDBJ databases">
        <title>Halomonas sp. QX-2 draft genome sequence.</title>
        <authorList>
            <person name="Qiu X."/>
        </authorList>
    </citation>
    <scope>NUCLEOTIDE SEQUENCE [LARGE SCALE GENOMIC DNA]</scope>
    <source>
        <strain evidence="9 10">QX-2</strain>
    </source>
</reference>
<evidence type="ECO:0000256" key="4">
    <source>
        <dbReference type="ARBA" id="ARBA00022777"/>
    </source>
</evidence>
<evidence type="ECO:0000256" key="1">
    <source>
        <dbReference type="ARBA" id="ARBA00005715"/>
    </source>
</evidence>
<dbReference type="GO" id="GO:0005524">
    <property type="term" value="F:ATP binding"/>
    <property type="evidence" value="ECO:0007669"/>
    <property type="project" value="UniProtKB-KW"/>
</dbReference>
<dbReference type="AlphaFoldDB" id="A0A7Z0NB51"/>
<evidence type="ECO:0000256" key="2">
    <source>
        <dbReference type="ARBA" id="ARBA00022679"/>
    </source>
</evidence>
<keyword evidence="2" id="KW-0808">Transferase</keyword>
<proteinExistence type="inferred from homology"/>
<evidence type="ECO:0000313" key="9">
    <source>
        <dbReference type="EMBL" id="NYT74999.1"/>
    </source>
</evidence>
<dbReference type="Proteomes" id="UP000520876">
    <property type="component" value="Unassembled WGS sequence"/>
</dbReference>
<organism evidence="9 10">
    <name type="scientific">Vreelandella sedimenti</name>
    <dbReference type="NCBI Taxonomy" id="2729618"/>
    <lineage>
        <taxon>Bacteria</taxon>
        <taxon>Pseudomonadati</taxon>
        <taxon>Pseudomonadota</taxon>
        <taxon>Gammaproteobacteria</taxon>
        <taxon>Oceanospirillales</taxon>
        <taxon>Halomonadaceae</taxon>
        <taxon>Vreelandella</taxon>
    </lineage>
</organism>
<keyword evidence="6" id="KW-0119">Carbohydrate metabolism</keyword>
<dbReference type="SUPFAM" id="SSF142764">
    <property type="entry name" value="YgbK-like"/>
    <property type="match status" value="1"/>
</dbReference>
<protein>
    <submittedName>
        <fullName evidence="9">Four-carbon acid sugar kinase family protein</fullName>
    </submittedName>
</protein>